<keyword evidence="3" id="KW-0804">Transcription</keyword>
<dbReference type="PANTHER" id="PTHR46621">
    <property type="entry name" value="SNRNA-ACTIVATING PROTEIN COMPLEX SUBUNIT 4"/>
    <property type="match status" value="1"/>
</dbReference>
<dbReference type="PROSITE" id="PS51293">
    <property type="entry name" value="SANT"/>
    <property type="match status" value="1"/>
</dbReference>
<gene>
    <name evidence="9" type="primary">MYB4R1_1</name>
    <name evidence="9" type="ORF">HK100_008995</name>
</gene>
<dbReference type="AlphaFoldDB" id="A0AAD5T964"/>
<dbReference type="GO" id="GO:0019185">
    <property type="term" value="C:snRNA-activating protein complex"/>
    <property type="evidence" value="ECO:0007669"/>
    <property type="project" value="TreeGrafter"/>
</dbReference>
<evidence type="ECO:0000313" key="9">
    <source>
        <dbReference type="EMBL" id="KAJ3140824.1"/>
    </source>
</evidence>
<evidence type="ECO:0000259" key="8">
    <source>
        <dbReference type="PROSITE" id="PS51294"/>
    </source>
</evidence>
<dbReference type="Proteomes" id="UP001211907">
    <property type="component" value="Unassembled WGS sequence"/>
</dbReference>
<feature type="compositionally biased region" description="Low complexity" evidence="5">
    <location>
        <begin position="266"/>
        <end position="292"/>
    </location>
</feature>
<dbReference type="InterPro" id="IPR001005">
    <property type="entry name" value="SANT/Myb"/>
</dbReference>
<evidence type="ECO:0000256" key="5">
    <source>
        <dbReference type="SAM" id="MobiDB-lite"/>
    </source>
</evidence>
<dbReference type="GO" id="GO:0042795">
    <property type="term" value="P:snRNA transcription by RNA polymerase II"/>
    <property type="evidence" value="ECO:0007669"/>
    <property type="project" value="TreeGrafter"/>
</dbReference>
<dbReference type="Pfam" id="PF00249">
    <property type="entry name" value="Myb_DNA-binding"/>
    <property type="match status" value="1"/>
</dbReference>
<feature type="domain" description="Myb-like" evidence="6">
    <location>
        <begin position="432"/>
        <end position="482"/>
    </location>
</feature>
<feature type="compositionally biased region" description="Basic and acidic residues" evidence="5">
    <location>
        <begin position="216"/>
        <end position="227"/>
    </location>
</feature>
<feature type="domain" description="Myb-like" evidence="6">
    <location>
        <begin position="302"/>
        <end position="360"/>
    </location>
</feature>
<evidence type="ECO:0000256" key="2">
    <source>
        <dbReference type="ARBA" id="ARBA00023125"/>
    </source>
</evidence>
<dbReference type="GO" id="GO:0001006">
    <property type="term" value="F:RNA polymerase III type 3 promoter sequence-specific DNA binding"/>
    <property type="evidence" value="ECO:0007669"/>
    <property type="project" value="TreeGrafter"/>
</dbReference>
<feature type="domain" description="HTH myb-type" evidence="8">
    <location>
        <begin position="309"/>
        <end position="364"/>
    </location>
</feature>
<reference evidence="9" key="1">
    <citation type="submission" date="2020-05" db="EMBL/GenBank/DDBJ databases">
        <title>Phylogenomic resolution of chytrid fungi.</title>
        <authorList>
            <person name="Stajich J.E."/>
            <person name="Amses K."/>
            <person name="Simmons R."/>
            <person name="Seto K."/>
            <person name="Myers J."/>
            <person name="Bonds A."/>
            <person name="Quandt C.A."/>
            <person name="Barry K."/>
            <person name="Liu P."/>
            <person name="Grigoriev I."/>
            <person name="Longcore J.E."/>
            <person name="James T.Y."/>
        </authorList>
    </citation>
    <scope>NUCLEOTIDE SEQUENCE</scope>
    <source>
        <strain evidence="9">JEL0513</strain>
    </source>
</reference>
<dbReference type="GO" id="GO:0000978">
    <property type="term" value="F:RNA polymerase II cis-regulatory region sequence-specific DNA binding"/>
    <property type="evidence" value="ECO:0007669"/>
    <property type="project" value="TreeGrafter"/>
</dbReference>
<evidence type="ECO:0000256" key="3">
    <source>
        <dbReference type="ARBA" id="ARBA00023163"/>
    </source>
</evidence>
<organism evidence="9 10">
    <name type="scientific">Physocladia obscura</name>
    <dbReference type="NCBI Taxonomy" id="109957"/>
    <lineage>
        <taxon>Eukaryota</taxon>
        <taxon>Fungi</taxon>
        <taxon>Fungi incertae sedis</taxon>
        <taxon>Chytridiomycota</taxon>
        <taxon>Chytridiomycota incertae sedis</taxon>
        <taxon>Chytridiomycetes</taxon>
        <taxon>Chytridiales</taxon>
        <taxon>Chytriomycetaceae</taxon>
        <taxon>Physocladia</taxon>
    </lineage>
</organism>
<keyword evidence="10" id="KW-1185">Reference proteome</keyword>
<protein>
    <submittedName>
        <fullName evidence="9">Myb-like DNA-binding domain protein</fullName>
    </submittedName>
</protein>
<dbReference type="InterPro" id="IPR051575">
    <property type="entry name" value="Myb-like_DNA-bd"/>
</dbReference>
<keyword evidence="1" id="KW-0805">Transcription regulation</keyword>
<dbReference type="CDD" id="cd00167">
    <property type="entry name" value="SANT"/>
    <property type="match status" value="3"/>
</dbReference>
<evidence type="ECO:0000256" key="4">
    <source>
        <dbReference type="ARBA" id="ARBA00023242"/>
    </source>
</evidence>
<name>A0AAD5T964_9FUNG</name>
<dbReference type="SUPFAM" id="SSF46689">
    <property type="entry name" value="Homeodomain-like"/>
    <property type="match status" value="2"/>
</dbReference>
<feature type="domain" description="Myb-like" evidence="6">
    <location>
        <begin position="361"/>
        <end position="431"/>
    </location>
</feature>
<dbReference type="PROSITE" id="PS50090">
    <property type="entry name" value="MYB_LIKE"/>
    <property type="match status" value="3"/>
</dbReference>
<keyword evidence="2 9" id="KW-0238">DNA-binding</keyword>
<dbReference type="SMART" id="SM00717">
    <property type="entry name" value="SANT"/>
    <property type="match status" value="3"/>
</dbReference>
<dbReference type="PANTHER" id="PTHR46621:SF1">
    <property type="entry name" value="SNRNA-ACTIVATING PROTEIN COMPLEX SUBUNIT 4"/>
    <property type="match status" value="1"/>
</dbReference>
<comment type="caution">
    <text evidence="9">The sequence shown here is derived from an EMBL/GenBank/DDBJ whole genome shotgun (WGS) entry which is preliminary data.</text>
</comment>
<dbReference type="Gene3D" id="1.10.10.60">
    <property type="entry name" value="Homeodomain-like"/>
    <property type="match status" value="3"/>
</dbReference>
<evidence type="ECO:0000259" key="7">
    <source>
        <dbReference type="PROSITE" id="PS51293"/>
    </source>
</evidence>
<proteinExistence type="predicted"/>
<dbReference type="Pfam" id="PF13921">
    <property type="entry name" value="Myb_DNA-bind_6"/>
    <property type="match status" value="1"/>
</dbReference>
<keyword evidence="4" id="KW-0539">Nucleus</keyword>
<feature type="domain" description="SANT" evidence="7">
    <location>
        <begin position="435"/>
        <end position="486"/>
    </location>
</feature>
<accession>A0AAD5T964</accession>
<dbReference type="InterPro" id="IPR017930">
    <property type="entry name" value="Myb_dom"/>
</dbReference>
<evidence type="ECO:0000313" key="10">
    <source>
        <dbReference type="Proteomes" id="UP001211907"/>
    </source>
</evidence>
<evidence type="ECO:0000256" key="1">
    <source>
        <dbReference type="ARBA" id="ARBA00023015"/>
    </source>
</evidence>
<feature type="compositionally biased region" description="Low complexity" evidence="5">
    <location>
        <begin position="15"/>
        <end position="27"/>
    </location>
</feature>
<evidence type="ECO:0000259" key="6">
    <source>
        <dbReference type="PROSITE" id="PS50090"/>
    </source>
</evidence>
<dbReference type="EMBL" id="JADGJH010000045">
    <property type="protein sequence ID" value="KAJ3140824.1"/>
    <property type="molecule type" value="Genomic_DNA"/>
</dbReference>
<feature type="region of interest" description="Disordered" evidence="5">
    <location>
        <begin position="1"/>
        <end position="27"/>
    </location>
</feature>
<feature type="domain" description="HTH myb-type" evidence="8">
    <location>
        <begin position="432"/>
        <end position="486"/>
    </location>
</feature>
<dbReference type="InterPro" id="IPR017884">
    <property type="entry name" value="SANT_dom"/>
</dbReference>
<dbReference type="InterPro" id="IPR009057">
    <property type="entry name" value="Homeodomain-like_sf"/>
</dbReference>
<dbReference type="GO" id="GO:0042796">
    <property type="term" value="P:snRNA transcription by RNA polymerase III"/>
    <property type="evidence" value="ECO:0007669"/>
    <property type="project" value="TreeGrafter"/>
</dbReference>
<feature type="region of interest" description="Disordered" evidence="5">
    <location>
        <begin position="186"/>
        <end position="297"/>
    </location>
</feature>
<sequence>MDAQHFYSHNGANYFSPDGSTDTSPSPSTFTEFSFMNHYQLPHQSNTNNQSLNYLAHLAALPQEYLFSGIYSSLSPSQEHFFSGAEYLEDANNHAQVEQQQHTSSICMAPSSIFNSNFIMTSTTPPSSFVDSPTSPTKADSRLTATISNSKPHFQSRCVVSSSPSTQESILASHVNLPSHQIELDSSVLSQEEQEQEQEQEQKQELEEQEQDVDYGDYKKPKPIEKFSKHHSARSTPTRRMPYPPQLPISRPVRNAAVTARQHVTEPVSSSESPSPSLKVGRSFSSASSSASTTVAEGTKVDENVIYNKWTPEEDEILQAAIARVTKNNTAEVAGKWVRIAQLVPNRTPIQCSARWSGALNNDIVRGKWTPREDKLLVSAVEDEVSRLGKIVTGESMTCSVDPSDLNWQKISLFVPGRTGVQCAARYQEALDPDIRKGKWLEEEDVLLKQGLMQHGKSWVKIAANIPNRTQRQCRTRWLQIYPKMTPEAKEEMERLCGGPIAVNEKIKRKKNANVGGSSSTGRR</sequence>
<dbReference type="PROSITE" id="PS51294">
    <property type="entry name" value="HTH_MYB"/>
    <property type="match status" value="2"/>
</dbReference>